<keyword evidence="2" id="KW-1185">Reference proteome</keyword>
<dbReference type="PANTHER" id="PTHR21055">
    <property type="entry name" value="PROTEIN PHOSPHATASE 1 REGULATORY SUBUNIT 36"/>
    <property type="match status" value="1"/>
</dbReference>
<dbReference type="OrthoDB" id="6724830at2759"/>
<dbReference type="InterPro" id="IPR026142">
    <property type="entry name" value="Pro_pase_1_reg_su_36"/>
</dbReference>
<accession>A0A7R8Z064</accession>
<dbReference type="AlphaFoldDB" id="A0A7R8Z064"/>
<dbReference type="FunCoup" id="A0A7R8Z064">
    <property type="interactions" value="2"/>
</dbReference>
<dbReference type="Proteomes" id="UP000594454">
    <property type="component" value="Chromosome 4"/>
</dbReference>
<protein>
    <submittedName>
        <fullName evidence="1">Uncharacterized protein</fullName>
    </submittedName>
</protein>
<dbReference type="Pfam" id="PF14895">
    <property type="entry name" value="PPPI_inhib"/>
    <property type="match status" value="1"/>
</dbReference>
<dbReference type="InParanoid" id="A0A7R8Z064"/>
<name>A0A7R8Z064_HERIL</name>
<dbReference type="GO" id="GO:0019902">
    <property type="term" value="F:phosphatase binding"/>
    <property type="evidence" value="ECO:0007669"/>
    <property type="project" value="InterPro"/>
</dbReference>
<proteinExistence type="predicted"/>
<sequence>MSLRLCEDTIVPKYKKGKWIWDEDHEKFKFIAQENGSPDWATPTPKLKFGVQFKDHLDQIDEIIFRSKFARPENSHDSDVITLQDIKDIVFFTAPSNAVTGLVVNFFHTETMDRFLNALIIYFEDFLKVVEYLLIRADETSGPRAKLRNEKSNHIDVMIARLLVRRRLILAREYSKILLGKYDMKKYYHRDECDNRSKTIRDKSLHEHFICYCTQIVWIAMFRRAYSVIDVEINRLLRSGHFNVAEKQLPNVLKFSKIQQQILYGPNDKRTNYRKQRSPLIEELANVMPEDADVLWIGERKYRGKDPQIKKLELEYVVADSQLSFIGVSHGILGHPKVLYNTMLTLDWHAVRSTGFYKEYDPYNLIKQPQVDLSYWNKFDKWYDREQPLFKLIDVKREEDIITRQKYLWKNRDKIMRETNFLRIEDFNIVKKCQREIERAEEGIKINRDKIVSDFLKEKAKLRKQKKSSAEL</sequence>
<gene>
    <name evidence="1" type="ORF">HERILL_LOCUS11050</name>
</gene>
<dbReference type="PANTHER" id="PTHR21055:SF3">
    <property type="entry name" value="PROTEIN PHOSPHATASE 1 REGULATORY SUBUNIT 36"/>
    <property type="match status" value="1"/>
</dbReference>
<organism evidence="1 2">
    <name type="scientific">Hermetia illucens</name>
    <name type="common">Black soldier fly</name>
    <dbReference type="NCBI Taxonomy" id="343691"/>
    <lineage>
        <taxon>Eukaryota</taxon>
        <taxon>Metazoa</taxon>
        <taxon>Ecdysozoa</taxon>
        <taxon>Arthropoda</taxon>
        <taxon>Hexapoda</taxon>
        <taxon>Insecta</taxon>
        <taxon>Pterygota</taxon>
        <taxon>Neoptera</taxon>
        <taxon>Endopterygota</taxon>
        <taxon>Diptera</taxon>
        <taxon>Brachycera</taxon>
        <taxon>Stratiomyomorpha</taxon>
        <taxon>Stratiomyidae</taxon>
        <taxon>Hermetiinae</taxon>
        <taxon>Hermetia</taxon>
    </lineage>
</organism>
<dbReference type="OMA" id="VMARPEY"/>
<reference evidence="1 2" key="1">
    <citation type="submission" date="2020-11" db="EMBL/GenBank/DDBJ databases">
        <authorList>
            <person name="Wallbank WR R."/>
            <person name="Pardo Diaz C."/>
            <person name="Kozak K."/>
            <person name="Martin S."/>
            <person name="Jiggins C."/>
            <person name="Moest M."/>
            <person name="Warren A I."/>
            <person name="Generalovic N T."/>
            <person name="Byers J.R.P. K."/>
            <person name="Montejo-Kovacevich G."/>
            <person name="Yen C E."/>
        </authorList>
    </citation>
    <scope>NUCLEOTIDE SEQUENCE [LARGE SCALE GENOMIC DNA]</scope>
</reference>
<evidence type="ECO:0000313" key="2">
    <source>
        <dbReference type="Proteomes" id="UP000594454"/>
    </source>
</evidence>
<evidence type="ECO:0000313" key="1">
    <source>
        <dbReference type="EMBL" id="CAD7088426.1"/>
    </source>
</evidence>
<dbReference type="EMBL" id="LR899012">
    <property type="protein sequence ID" value="CAD7088426.1"/>
    <property type="molecule type" value="Genomic_DNA"/>
</dbReference>